<dbReference type="InterPro" id="IPR010918">
    <property type="entry name" value="PurM-like_C_dom"/>
</dbReference>
<feature type="binding site" evidence="2">
    <location>
        <position position="65"/>
    </location>
    <ligand>
        <name>Mg(2+)</name>
        <dbReference type="ChEBI" id="CHEBI:18420"/>
        <label>4</label>
    </ligand>
</feature>
<proteinExistence type="inferred from homology"/>
<comment type="caution">
    <text evidence="2">Lacks conserved residue(s) required for the propagation of feature annotation.</text>
</comment>
<feature type="binding site" evidence="2">
    <location>
        <position position="205"/>
    </location>
    <ligand>
        <name>ATP</name>
        <dbReference type="ChEBI" id="CHEBI:30616"/>
    </ligand>
</feature>
<dbReference type="Gene3D" id="3.90.650.10">
    <property type="entry name" value="PurM-like C-terminal domain"/>
    <property type="match status" value="1"/>
</dbReference>
<dbReference type="HAMAP" id="MF_02128">
    <property type="entry name" value="TMP_kinase"/>
    <property type="match status" value="1"/>
</dbReference>
<feature type="binding site" evidence="2">
    <location>
        <position position="25"/>
    </location>
    <ligand>
        <name>Mg(2+)</name>
        <dbReference type="ChEBI" id="CHEBI:18420"/>
        <label>3</label>
    </ligand>
</feature>
<keyword evidence="6" id="KW-1185">Reference proteome</keyword>
<dbReference type="GO" id="GO:0009228">
    <property type="term" value="P:thiamine biosynthetic process"/>
    <property type="evidence" value="ECO:0007669"/>
    <property type="project" value="UniProtKB-KW"/>
</dbReference>
<organism evidence="5 6">
    <name type="scientific">Parvularcula bermudensis (strain ATCC BAA-594 / HTCC2503 / KCTC 12087)</name>
    <dbReference type="NCBI Taxonomy" id="314260"/>
    <lineage>
        <taxon>Bacteria</taxon>
        <taxon>Pseudomonadati</taxon>
        <taxon>Pseudomonadota</taxon>
        <taxon>Alphaproteobacteria</taxon>
        <taxon>Parvularculales</taxon>
        <taxon>Parvularculaceae</taxon>
        <taxon>Parvularcula</taxon>
    </lineage>
</organism>
<dbReference type="eggNOG" id="COG0611">
    <property type="taxonomic scope" value="Bacteria"/>
</dbReference>
<keyword evidence="2 5" id="KW-0418">Kinase</keyword>
<keyword evidence="2" id="KW-0808">Transferase</keyword>
<dbReference type="InterPro" id="IPR036676">
    <property type="entry name" value="PurM-like_C_sf"/>
</dbReference>
<dbReference type="CDD" id="cd02194">
    <property type="entry name" value="ThiL"/>
    <property type="match status" value="1"/>
</dbReference>
<accession>E0TEC5</accession>
<evidence type="ECO:0000313" key="5">
    <source>
        <dbReference type="EMBL" id="ADM09500.1"/>
    </source>
</evidence>
<reference evidence="5 6" key="2">
    <citation type="journal article" date="2011" name="J. Bacteriol.">
        <title>Complete genome sequence of strain HTCC2503T of Parvularcula bermudensis, the type species of the order "Parvularculales" in the class Alphaproteobacteria.</title>
        <authorList>
            <person name="Oh H.M."/>
            <person name="Kang I."/>
            <person name="Vergin K.L."/>
            <person name="Kang D."/>
            <person name="Rhee K.H."/>
            <person name="Giovannoni S.J."/>
            <person name="Cho J.C."/>
        </authorList>
    </citation>
    <scope>NUCLEOTIDE SEQUENCE [LARGE SCALE GENOMIC DNA]</scope>
    <source>
        <strain evidence="6">ATCC BAA-594 / HTCC2503 / KCTC 12087</strain>
    </source>
</reference>
<dbReference type="AlphaFoldDB" id="E0TEC5"/>
<feature type="binding site" evidence="2">
    <location>
        <position position="25"/>
    </location>
    <ligand>
        <name>Mg(2+)</name>
        <dbReference type="ChEBI" id="CHEBI:18420"/>
        <label>4</label>
    </ligand>
</feature>
<dbReference type="EC" id="2.7.4.16" evidence="2"/>
<gene>
    <name evidence="2" type="primary">thiL</name>
    <name evidence="5" type="ordered locus">PB2503_07172</name>
</gene>
<feature type="binding site" evidence="2">
    <location>
        <position position="35"/>
    </location>
    <ligand>
        <name>Mg(2+)</name>
        <dbReference type="ChEBI" id="CHEBI:18420"/>
        <label>4</label>
    </ligand>
</feature>
<keyword evidence="2" id="KW-0460">Magnesium</keyword>
<feature type="binding site" evidence="2">
    <location>
        <position position="113"/>
    </location>
    <ligand>
        <name>Mg(2+)</name>
        <dbReference type="ChEBI" id="CHEBI:18420"/>
        <label>1</label>
    </ligand>
</feature>
<dbReference type="InterPro" id="IPR036921">
    <property type="entry name" value="PurM-like_N_sf"/>
</dbReference>
<comment type="pathway">
    <text evidence="2">Cofactor biosynthesis; thiamine diphosphate biosynthesis; thiamine diphosphate from thiamine phosphate: step 1/1.</text>
</comment>
<comment type="similarity">
    <text evidence="2">Belongs to the thiamine-monophosphate kinase family.</text>
</comment>
<dbReference type="GO" id="GO:0005524">
    <property type="term" value="F:ATP binding"/>
    <property type="evidence" value="ECO:0007669"/>
    <property type="project" value="UniProtKB-UniRule"/>
</dbReference>
<feature type="binding site" evidence="2">
    <location>
        <position position="316"/>
    </location>
    <ligand>
        <name>substrate</name>
    </ligand>
</feature>
<dbReference type="HOGENOM" id="CLU_046964_3_0_5"/>
<keyword evidence="1 2" id="KW-0784">Thiamine biosynthesis</keyword>
<dbReference type="UniPathway" id="UPA00060">
    <property type="reaction ID" value="UER00142"/>
</dbReference>
<dbReference type="STRING" id="314260.PB2503_07172"/>
<evidence type="ECO:0000259" key="4">
    <source>
        <dbReference type="Pfam" id="PF02769"/>
    </source>
</evidence>
<reference evidence="6" key="1">
    <citation type="submission" date="2010-08" db="EMBL/GenBank/DDBJ databases">
        <title>Genome sequence of Parvularcula bermudensis HTCC2503.</title>
        <authorList>
            <person name="Kang D.-M."/>
            <person name="Oh H.-M."/>
            <person name="Cho J.-C."/>
        </authorList>
    </citation>
    <scope>NUCLEOTIDE SEQUENCE [LARGE SCALE GENOMIC DNA]</scope>
    <source>
        <strain evidence="6">ATCC BAA-594 / HTCC2503 / KCTC 12087</strain>
    </source>
</reference>
<evidence type="ECO:0000259" key="3">
    <source>
        <dbReference type="Pfam" id="PF00586"/>
    </source>
</evidence>
<dbReference type="KEGG" id="pbr:PB2503_07172"/>
<dbReference type="PANTHER" id="PTHR30270">
    <property type="entry name" value="THIAMINE-MONOPHOSPHATE KINASE"/>
    <property type="match status" value="1"/>
</dbReference>
<feature type="binding site" evidence="2">
    <location>
        <position position="142"/>
    </location>
    <ligand>
        <name>ATP</name>
        <dbReference type="ChEBI" id="CHEBI:30616"/>
    </ligand>
</feature>
<feature type="binding site" evidence="2">
    <location>
        <begin position="112"/>
        <end position="113"/>
    </location>
    <ligand>
        <name>ATP</name>
        <dbReference type="ChEBI" id="CHEBI:30616"/>
    </ligand>
</feature>
<keyword evidence="2" id="KW-0067">ATP-binding</keyword>
<feature type="binding site" evidence="2">
    <location>
        <position position="203"/>
    </location>
    <ligand>
        <name>Mg(2+)</name>
        <dbReference type="ChEBI" id="CHEBI:18420"/>
        <label>3</label>
    </ligand>
</feature>
<dbReference type="Proteomes" id="UP000001302">
    <property type="component" value="Chromosome"/>
</dbReference>
<feature type="binding site" evidence="2">
    <location>
        <position position="37"/>
    </location>
    <ligand>
        <name>Mg(2+)</name>
        <dbReference type="ChEBI" id="CHEBI:18420"/>
        <label>2</label>
    </ligand>
</feature>
<dbReference type="InterPro" id="IPR006283">
    <property type="entry name" value="ThiL-like"/>
</dbReference>
<dbReference type="GO" id="GO:0000287">
    <property type="term" value="F:magnesium ion binding"/>
    <property type="evidence" value="ECO:0007669"/>
    <property type="project" value="UniProtKB-UniRule"/>
</dbReference>
<dbReference type="PIRSF" id="PIRSF005303">
    <property type="entry name" value="Thiam_monoph_kin"/>
    <property type="match status" value="1"/>
</dbReference>
<evidence type="ECO:0000313" key="6">
    <source>
        <dbReference type="Proteomes" id="UP000001302"/>
    </source>
</evidence>
<dbReference type="Pfam" id="PF00586">
    <property type="entry name" value="AIRS"/>
    <property type="match status" value="1"/>
</dbReference>
<feature type="binding site" evidence="2">
    <location>
        <position position="255"/>
    </location>
    <ligand>
        <name>substrate</name>
    </ligand>
</feature>
<comment type="miscellaneous">
    <text evidence="2">Reaction mechanism of ThiL seems to utilize a direct, inline transfer of the gamma-phosphate of ATP to TMP rather than a phosphorylated enzyme intermediate.</text>
</comment>
<dbReference type="NCBIfam" id="TIGR01379">
    <property type="entry name" value="thiL"/>
    <property type="match status" value="1"/>
</dbReference>
<evidence type="ECO:0000256" key="2">
    <source>
        <dbReference type="HAMAP-Rule" id="MF_02128"/>
    </source>
</evidence>
<dbReference type="SUPFAM" id="SSF55326">
    <property type="entry name" value="PurM N-terminal domain-like"/>
    <property type="match status" value="1"/>
</dbReference>
<dbReference type="GO" id="GO:0009229">
    <property type="term" value="P:thiamine diphosphate biosynthetic process"/>
    <property type="evidence" value="ECO:0007669"/>
    <property type="project" value="UniProtKB-UniRule"/>
</dbReference>
<feature type="domain" description="PurM-like C-terminal" evidence="4">
    <location>
        <begin position="146"/>
        <end position="295"/>
    </location>
</feature>
<feature type="binding site" evidence="2">
    <location>
        <position position="206"/>
    </location>
    <ligand>
        <name>Mg(2+)</name>
        <dbReference type="ChEBI" id="CHEBI:18420"/>
        <label>5</label>
    </ligand>
</feature>
<comment type="catalytic activity">
    <reaction evidence="2">
        <text>thiamine phosphate + ATP = thiamine diphosphate + ADP</text>
        <dbReference type="Rhea" id="RHEA:15913"/>
        <dbReference type="ChEBI" id="CHEBI:30616"/>
        <dbReference type="ChEBI" id="CHEBI:37575"/>
        <dbReference type="ChEBI" id="CHEBI:58937"/>
        <dbReference type="ChEBI" id="CHEBI:456216"/>
        <dbReference type="EC" id="2.7.4.16"/>
    </reaction>
</comment>
<dbReference type="InterPro" id="IPR016188">
    <property type="entry name" value="PurM-like_N"/>
</dbReference>
<keyword evidence="2" id="KW-0479">Metal-binding</keyword>
<feature type="binding site" evidence="2">
    <location>
        <position position="44"/>
    </location>
    <ligand>
        <name>substrate</name>
    </ligand>
</feature>
<dbReference type="Gene3D" id="3.30.1330.10">
    <property type="entry name" value="PurM-like, N-terminal domain"/>
    <property type="match status" value="1"/>
</dbReference>
<dbReference type="PANTHER" id="PTHR30270:SF0">
    <property type="entry name" value="THIAMINE-MONOPHOSPHATE KINASE"/>
    <property type="match status" value="1"/>
</dbReference>
<keyword evidence="2" id="KW-0547">Nucleotide-binding</keyword>
<dbReference type="Pfam" id="PF02769">
    <property type="entry name" value="AIRS_C"/>
    <property type="match status" value="1"/>
</dbReference>
<protein>
    <recommendedName>
        <fullName evidence="2">Thiamine-monophosphate kinase</fullName>
        <shortName evidence="2">TMP kinase</shortName>
        <shortName evidence="2">Thiamine-phosphate kinase</shortName>
        <ecNumber evidence="2">2.7.4.16</ecNumber>
    </recommendedName>
</protein>
<feature type="binding site" evidence="2">
    <location>
        <position position="65"/>
    </location>
    <ligand>
        <name>Mg(2+)</name>
        <dbReference type="ChEBI" id="CHEBI:18420"/>
        <label>3</label>
    </ligand>
</feature>
<name>E0TEC5_PARBH</name>
<dbReference type="EMBL" id="CP002156">
    <property type="protein sequence ID" value="ADM09500.1"/>
    <property type="molecule type" value="Genomic_DNA"/>
</dbReference>
<feature type="binding site" evidence="2">
    <location>
        <position position="65"/>
    </location>
    <ligand>
        <name>Mg(2+)</name>
        <dbReference type="ChEBI" id="CHEBI:18420"/>
        <label>2</label>
    </ligand>
</feature>
<dbReference type="SUPFAM" id="SSF56042">
    <property type="entry name" value="PurM C-terminal domain-like"/>
    <property type="match status" value="1"/>
</dbReference>
<dbReference type="GO" id="GO:0009030">
    <property type="term" value="F:thiamine-phosphate kinase activity"/>
    <property type="evidence" value="ECO:0007669"/>
    <property type="project" value="UniProtKB-UniRule"/>
</dbReference>
<dbReference type="RefSeq" id="WP_013300474.1">
    <property type="nucleotide sequence ID" value="NC_014414.1"/>
</dbReference>
<evidence type="ECO:0000256" key="1">
    <source>
        <dbReference type="ARBA" id="ARBA00022977"/>
    </source>
</evidence>
<comment type="function">
    <text evidence="2">Catalyzes the ATP-dependent phosphorylation of thiamine-monophosphate (TMP) to form thiamine-pyrophosphate (TPP), the active form of vitamin B1.</text>
</comment>
<sequence length="320" mass="32783">MDEFSLIDRYLAPLAIEGAVGLQDDAALFEGMIITKDLLVDGVHFRSCDGWGAAAQKALRVNISDLVACGARPAAFALGVVWPKAVTEEEIAAFMEGLSADCARYGLGLIGGDTTRHRADSGPLTISVTMVGPPAPEGPLRRSGAQVGDVVMVTGTIGEAVLGLKSLLGEIAPTSEGVEAYLRPRPPIDLVDALARYAHAAIDISDGLLADATHIAEASGVVLGLDAAAIPLSPSARAYAEDSGDALLSLLGGGDDYQVIATVPQDNVDPLRAAAATAQVPLTSIGEVREGAAGTVLRGGDGKEIAFGADHSPAGFRHFP</sequence>
<feature type="binding site" evidence="2">
    <location>
        <position position="37"/>
    </location>
    <ligand>
        <name>Mg(2+)</name>
        <dbReference type="ChEBI" id="CHEBI:18420"/>
        <label>1</label>
    </ligand>
</feature>
<feature type="domain" description="PurM-like N-terminal" evidence="3">
    <location>
        <begin position="24"/>
        <end position="132"/>
    </location>
</feature>
<dbReference type="OrthoDB" id="9802811at2"/>